<dbReference type="InterPro" id="IPR028087">
    <property type="entry name" value="Tad_N"/>
</dbReference>
<keyword evidence="4" id="KW-1185">Reference proteome</keyword>
<keyword evidence="1" id="KW-0812">Transmembrane</keyword>
<evidence type="ECO:0000259" key="2">
    <source>
        <dbReference type="Pfam" id="PF13400"/>
    </source>
</evidence>
<dbReference type="Pfam" id="PF13400">
    <property type="entry name" value="Tad"/>
    <property type="match status" value="1"/>
</dbReference>
<evidence type="ECO:0000313" key="4">
    <source>
        <dbReference type="Proteomes" id="UP000561438"/>
    </source>
</evidence>
<sequence>MPKISSFRSDERGAVAATYAIALFGLVAIAGVGFDYARMAGMHSELQNGADQAALAAATQLDKGSGACARASAAAVGMLRNVTLLANDGDPDGNAVTFEPEPNCDATGFIRFWQNREGTTAATSDADARFVEVVTTPRVARYALTPIVDALDSGEMRARAMAGIGSAICRVPPLMICNPAEPETNLNVLLPFDVEANRGAGIKLVANNSYTPGAFGFLETGSGNSANQLLAALGWDVRRGDCVSIDGVEVKEGLTASVMDGINTRFDMPGSGNSCPTIGGVTGQCSPSINVRKDLVRKNTGNNISWSVHEGNAGNFATEAYRPTSRALYPSTVTPRIMGHPRDLCHAWSNDGDCPLVNGNQSPRLGNGEWDIDAYWRSNYGTSYPAGTIATNSYGTLSRYTYPTRYQVYRWESEKLLAGTLPGVVKDAGTNPAQAAYAQPQAGQMLALPSSPYGRVPGSDLDRRRLSVAVLNCSALTNSANGYNNLNNRELTPTTWIDIFMVEPAIARSRCQGGGSGCNNRYTENTDVYVELIERTDIGGSSGANLQTIRRDVPYLIE</sequence>
<evidence type="ECO:0000256" key="1">
    <source>
        <dbReference type="SAM" id="Phobius"/>
    </source>
</evidence>
<gene>
    <name evidence="3" type="ORF">HUV48_00675</name>
</gene>
<dbReference type="Proteomes" id="UP000561438">
    <property type="component" value="Unassembled WGS sequence"/>
</dbReference>
<reference evidence="3 4" key="1">
    <citation type="submission" date="2020-06" db="EMBL/GenBank/DDBJ databases">
        <title>Altererythrobacter sp. HHU K3-1.</title>
        <authorList>
            <person name="Zhang D."/>
            <person name="Xue H."/>
        </authorList>
    </citation>
    <scope>NUCLEOTIDE SEQUENCE [LARGE SCALE GENOMIC DNA]</scope>
    <source>
        <strain evidence="3 4">HHU K3-1</strain>
    </source>
</reference>
<organism evidence="3 4">
    <name type="scientific">Qipengyuania atrilutea</name>
    <dbReference type="NCBI Taxonomy" id="2744473"/>
    <lineage>
        <taxon>Bacteria</taxon>
        <taxon>Pseudomonadati</taxon>
        <taxon>Pseudomonadota</taxon>
        <taxon>Alphaproteobacteria</taxon>
        <taxon>Sphingomonadales</taxon>
        <taxon>Erythrobacteraceae</taxon>
        <taxon>Qipengyuania</taxon>
    </lineage>
</organism>
<evidence type="ECO:0000313" key="3">
    <source>
        <dbReference type="EMBL" id="NVD43529.1"/>
    </source>
</evidence>
<accession>A0A850H8W5</accession>
<keyword evidence="1" id="KW-1133">Transmembrane helix</keyword>
<name>A0A850H8W5_9SPHN</name>
<feature type="domain" description="Putative Flp pilus-assembly TadG-like N-terminal" evidence="2">
    <location>
        <begin position="13"/>
        <end position="59"/>
    </location>
</feature>
<feature type="transmembrane region" description="Helical" evidence="1">
    <location>
        <begin position="12"/>
        <end position="34"/>
    </location>
</feature>
<comment type="caution">
    <text evidence="3">The sequence shown here is derived from an EMBL/GenBank/DDBJ whole genome shotgun (WGS) entry which is preliminary data.</text>
</comment>
<dbReference type="EMBL" id="JABWGV010000001">
    <property type="protein sequence ID" value="NVD43529.1"/>
    <property type="molecule type" value="Genomic_DNA"/>
</dbReference>
<proteinExistence type="predicted"/>
<dbReference type="AlphaFoldDB" id="A0A850H8W5"/>
<protein>
    <submittedName>
        <fullName evidence="3">Pilus assembly protein</fullName>
    </submittedName>
</protein>
<keyword evidence="1" id="KW-0472">Membrane</keyword>
<dbReference type="RefSeq" id="WP_176265857.1">
    <property type="nucleotide sequence ID" value="NZ_JABWGV010000001.1"/>
</dbReference>